<dbReference type="Pfam" id="PF13843">
    <property type="entry name" value="DDE_Tnp_1_7"/>
    <property type="match status" value="2"/>
</dbReference>
<evidence type="ECO:0000313" key="2">
    <source>
        <dbReference type="EMBL" id="KAJ8886515.1"/>
    </source>
</evidence>
<protein>
    <recommendedName>
        <fullName evidence="1">PiggyBac transposable element-derived protein domain-containing protein</fullName>
    </recommendedName>
</protein>
<evidence type="ECO:0000259" key="1">
    <source>
        <dbReference type="Pfam" id="PF13843"/>
    </source>
</evidence>
<dbReference type="Proteomes" id="UP001159363">
    <property type="component" value="Chromosome X"/>
</dbReference>
<proteinExistence type="predicted"/>
<accession>A0ABQ9HQ65</accession>
<dbReference type="EMBL" id="JARBHB010000004">
    <property type="protein sequence ID" value="KAJ8886515.1"/>
    <property type="molecule type" value="Genomic_DNA"/>
</dbReference>
<organism evidence="2 3">
    <name type="scientific">Dryococelus australis</name>
    <dbReference type="NCBI Taxonomy" id="614101"/>
    <lineage>
        <taxon>Eukaryota</taxon>
        <taxon>Metazoa</taxon>
        <taxon>Ecdysozoa</taxon>
        <taxon>Arthropoda</taxon>
        <taxon>Hexapoda</taxon>
        <taxon>Insecta</taxon>
        <taxon>Pterygota</taxon>
        <taxon>Neoptera</taxon>
        <taxon>Polyneoptera</taxon>
        <taxon>Phasmatodea</taxon>
        <taxon>Verophasmatodea</taxon>
        <taxon>Anareolatae</taxon>
        <taxon>Phasmatidae</taxon>
        <taxon>Eurycanthinae</taxon>
        <taxon>Dryococelus</taxon>
    </lineage>
</organism>
<comment type="caution">
    <text evidence="2">The sequence shown here is derived from an EMBL/GenBank/DDBJ whole genome shotgun (WGS) entry which is preliminary data.</text>
</comment>
<feature type="domain" description="PiggyBac transposable element-derived protein" evidence="1">
    <location>
        <begin position="70"/>
        <end position="124"/>
    </location>
</feature>
<gene>
    <name evidence="2" type="ORF">PR048_012726</name>
</gene>
<dbReference type="PANTHER" id="PTHR47272:SF1">
    <property type="entry name" value="PIGGYBAC TRANSPOSABLE ELEMENT-DERIVED PROTEIN 3-LIKE"/>
    <property type="match status" value="1"/>
</dbReference>
<evidence type="ECO:0000313" key="3">
    <source>
        <dbReference type="Proteomes" id="UP001159363"/>
    </source>
</evidence>
<dbReference type="PANTHER" id="PTHR47272">
    <property type="entry name" value="DDE_TNP_1_7 DOMAIN-CONTAINING PROTEIN"/>
    <property type="match status" value="1"/>
</dbReference>
<feature type="domain" description="PiggyBac transposable element-derived protein" evidence="1">
    <location>
        <begin position="137"/>
        <end position="187"/>
    </location>
</feature>
<dbReference type="InterPro" id="IPR029526">
    <property type="entry name" value="PGBD"/>
</dbReference>
<reference evidence="2 3" key="1">
    <citation type="submission" date="2023-02" db="EMBL/GenBank/DDBJ databases">
        <title>LHISI_Scaffold_Assembly.</title>
        <authorList>
            <person name="Stuart O.P."/>
            <person name="Cleave R."/>
            <person name="Magrath M.J.L."/>
            <person name="Mikheyev A.S."/>
        </authorList>
    </citation>
    <scope>NUCLEOTIDE SEQUENCE [LARGE SCALE GENOMIC DNA]</scope>
    <source>
        <strain evidence="2">Daus_M_001</strain>
        <tissue evidence="2">Leg muscle</tissue>
    </source>
</reference>
<keyword evidence="3" id="KW-1185">Reference proteome</keyword>
<name>A0ABQ9HQ65_9NEOP</name>
<sequence>MIRDVEDEPFQSNLYAMQNEKILNLKREDLGLPVITNAMPRDHFETILWYLHVNDNTSMPHGNKDKRYKLCIDESIILFKGHSTLKQYNLMKPIKCGYKLWAMADGRSSTLGFKVYQGKDELAETEFQGYSLGERGNPTIVSGYDQHMGGVDHADRLRQLYCVDRKSRKWWHRLFWGMCDIAFINAFVMYKELFDKGVSLLGFRISVSQDLITHQVLKAKRRCSKNRGASPGTKTAAINVKSRKSNFSVPNDVRIFNCGTHWPVFDSHRGRCEVYSSKNIQSRPFSQCSHCKVFLHMNEKRGAFWNITKYSRRL</sequence>